<keyword evidence="2" id="KW-1185">Reference proteome</keyword>
<organism evidence="1 2">
    <name type="scientific">Nocardia nova</name>
    <dbReference type="NCBI Taxonomy" id="37330"/>
    <lineage>
        <taxon>Bacteria</taxon>
        <taxon>Bacillati</taxon>
        <taxon>Actinomycetota</taxon>
        <taxon>Actinomycetes</taxon>
        <taxon>Mycobacteriales</taxon>
        <taxon>Nocardiaceae</taxon>
        <taxon>Nocardia</taxon>
    </lineage>
</organism>
<accession>A0A2S6ABT0</accession>
<dbReference type="Gene3D" id="3.40.50.720">
    <property type="entry name" value="NAD(P)-binding Rossmann-like Domain"/>
    <property type="match status" value="1"/>
</dbReference>
<gene>
    <name evidence="1" type="ORF">C5F51_06365</name>
</gene>
<dbReference type="EMBL" id="PSZD01000003">
    <property type="protein sequence ID" value="PPJ31214.1"/>
    <property type="molecule type" value="Genomic_DNA"/>
</dbReference>
<comment type="caution">
    <text evidence="1">The sequence shown here is derived from an EMBL/GenBank/DDBJ whole genome shotgun (WGS) entry which is preliminary data.</text>
</comment>
<evidence type="ECO:0000313" key="1">
    <source>
        <dbReference type="EMBL" id="PPJ31214.1"/>
    </source>
</evidence>
<proteinExistence type="predicted"/>
<reference evidence="1 2" key="1">
    <citation type="submission" date="2018-02" db="EMBL/GenBank/DDBJ databases">
        <title>8 Nocardia nova and 1 Nocardia cyriacigeorgica strain used for evolution to TMP-SMX.</title>
        <authorList>
            <person name="Mehta H."/>
            <person name="Weng J."/>
            <person name="Shamoo Y."/>
        </authorList>
    </citation>
    <scope>NUCLEOTIDE SEQUENCE [LARGE SCALE GENOMIC DNA]</scope>
    <source>
        <strain evidence="1 2">BAA2227</strain>
    </source>
</reference>
<protein>
    <submittedName>
        <fullName evidence="1">Uncharacterized protein</fullName>
    </submittedName>
</protein>
<dbReference type="AlphaFoldDB" id="A0A2S6ABT0"/>
<sequence>MGMRETADRGAVAIVGADGPLGSVIDRVCGQQSVAVVGRVTRRGWVIDGPPTVVIDVGSAENLWDSAEFCQRWGSALLYCAANPDPGGFTRLRELSATVPVGLATTLARRDTGLELLAAQLLGVAGELASAVPGWYPIADRFFAAN</sequence>
<dbReference type="Proteomes" id="UP000238356">
    <property type="component" value="Unassembled WGS sequence"/>
</dbReference>
<name>A0A2S6ABT0_9NOCA</name>
<evidence type="ECO:0000313" key="2">
    <source>
        <dbReference type="Proteomes" id="UP000238356"/>
    </source>
</evidence>